<evidence type="ECO:0000313" key="2">
    <source>
        <dbReference type="Proteomes" id="UP000029567"/>
    </source>
</evidence>
<dbReference type="Proteomes" id="UP000029567">
    <property type="component" value="Unassembled WGS sequence"/>
</dbReference>
<reference evidence="1 2" key="1">
    <citation type="submission" date="2013-09" db="EMBL/GenBank/DDBJ databases">
        <title>High correlation between genotypes and phenotypes of environmental bacteria Comamonas testosteroni strains.</title>
        <authorList>
            <person name="Liu L."/>
            <person name="Zhu W."/>
            <person name="Xia X."/>
            <person name="Xu B."/>
            <person name="Luo M."/>
            <person name="Wang G."/>
        </authorList>
    </citation>
    <scope>NUCLEOTIDE SEQUENCE [LARGE SCALE GENOMIC DNA]</scope>
    <source>
        <strain evidence="1 2">JL14</strain>
    </source>
</reference>
<comment type="caution">
    <text evidence="1">The sequence shown here is derived from an EMBL/GenBank/DDBJ whole genome shotgun (WGS) entry which is preliminary data.</text>
</comment>
<dbReference type="RefSeq" id="WP_034377588.1">
    <property type="nucleotide sequence ID" value="NZ_AWTN01000012.1"/>
</dbReference>
<sequence>MNKSEIIKKMMESGRAGDLLDFVEGDSVYISDASEGAPQNPELRRIWVLIVHHLRFVSEFGEVKDVQLKNGKYFSPNFDAFDKWLKEGAPGIAYEDLVAYLKDNPL</sequence>
<accession>A0A0E3C7I1</accession>
<proteinExistence type="predicted"/>
<dbReference type="EMBL" id="AWTN01000012">
    <property type="protein sequence ID" value="KGG99093.1"/>
    <property type="molecule type" value="Genomic_DNA"/>
</dbReference>
<gene>
    <name evidence="1" type="ORF">P245_03475</name>
</gene>
<organism evidence="1 2">
    <name type="scientific">Comamonas thiooxydans</name>
    <dbReference type="NCBI Taxonomy" id="363952"/>
    <lineage>
        <taxon>Bacteria</taxon>
        <taxon>Pseudomonadati</taxon>
        <taxon>Pseudomonadota</taxon>
        <taxon>Betaproteobacteria</taxon>
        <taxon>Burkholderiales</taxon>
        <taxon>Comamonadaceae</taxon>
        <taxon>Comamonas</taxon>
    </lineage>
</organism>
<name>A0A0E3C7I1_9BURK</name>
<dbReference type="AlphaFoldDB" id="A0A0E3C7I1"/>
<evidence type="ECO:0000313" key="1">
    <source>
        <dbReference type="EMBL" id="KGG99093.1"/>
    </source>
</evidence>
<protein>
    <submittedName>
        <fullName evidence="1">Uncharacterized protein</fullName>
    </submittedName>
</protein>